<dbReference type="Proteomes" id="UP000053144">
    <property type="component" value="Chromosome 7"/>
</dbReference>
<name>A0A0L9UZ70_PHAAN</name>
<proteinExistence type="predicted"/>
<sequence length="75" mass="8119">MGDTHGYLRLSSSDSHHFPTSIPLHQPNIITFTLPHGPSPSTTFTFLGSSLPTPHGQPIPIIFILTPYPTTIGNL</sequence>
<protein>
    <submittedName>
        <fullName evidence="1">Uncharacterized protein</fullName>
    </submittedName>
</protein>
<dbReference type="EMBL" id="CM003377">
    <property type="protein sequence ID" value="KOM47849.1"/>
    <property type="molecule type" value="Genomic_DNA"/>
</dbReference>
<evidence type="ECO:0000313" key="2">
    <source>
        <dbReference type="Proteomes" id="UP000053144"/>
    </source>
</evidence>
<reference evidence="2" key="1">
    <citation type="journal article" date="2015" name="Proc. Natl. Acad. Sci. U.S.A.">
        <title>Genome sequencing of adzuki bean (Vigna angularis) provides insight into high starch and low fat accumulation and domestication.</title>
        <authorList>
            <person name="Yang K."/>
            <person name="Tian Z."/>
            <person name="Chen C."/>
            <person name="Luo L."/>
            <person name="Zhao B."/>
            <person name="Wang Z."/>
            <person name="Yu L."/>
            <person name="Li Y."/>
            <person name="Sun Y."/>
            <person name="Li W."/>
            <person name="Chen Y."/>
            <person name="Li Y."/>
            <person name="Zhang Y."/>
            <person name="Ai D."/>
            <person name="Zhao J."/>
            <person name="Shang C."/>
            <person name="Ma Y."/>
            <person name="Wu B."/>
            <person name="Wang M."/>
            <person name="Gao L."/>
            <person name="Sun D."/>
            <person name="Zhang P."/>
            <person name="Guo F."/>
            <person name="Wang W."/>
            <person name="Li Y."/>
            <person name="Wang J."/>
            <person name="Varshney R.K."/>
            <person name="Wang J."/>
            <person name="Ling H.Q."/>
            <person name="Wan P."/>
        </authorList>
    </citation>
    <scope>NUCLEOTIDE SEQUENCE</scope>
    <source>
        <strain evidence="2">cv. Jingnong 6</strain>
    </source>
</reference>
<gene>
    <name evidence="1" type="ORF">LR48_Vigan07g155300</name>
</gene>
<dbReference type="Gramene" id="KOM47849">
    <property type="protein sequence ID" value="KOM47849"/>
    <property type="gene ID" value="LR48_Vigan07g155300"/>
</dbReference>
<organism evidence="1 2">
    <name type="scientific">Phaseolus angularis</name>
    <name type="common">Azuki bean</name>
    <name type="synonym">Vigna angularis</name>
    <dbReference type="NCBI Taxonomy" id="3914"/>
    <lineage>
        <taxon>Eukaryota</taxon>
        <taxon>Viridiplantae</taxon>
        <taxon>Streptophyta</taxon>
        <taxon>Embryophyta</taxon>
        <taxon>Tracheophyta</taxon>
        <taxon>Spermatophyta</taxon>
        <taxon>Magnoliopsida</taxon>
        <taxon>eudicotyledons</taxon>
        <taxon>Gunneridae</taxon>
        <taxon>Pentapetalae</taxon>
        <taxon>rosids</taxon>
        <taxon>fabids</taxon>
        <taxon>Fabales</taxon>
        <taxon>Fabaceae</taxon>
        <taxon>Papilionoideae</taxon>
        <taxon>50 kb inversion clade</taxon>
        <taxon>NPAAA clade</taxon>
        <taxon>indigoferoid/millettioid clade</taxon>
        <taxon>Phaseoleae</taxon>
        <taxon>Vigna</taxon>
    </lineage>
</organism>
<accession>A0A0L9UZ70</accession>
<evidence type="ECO:0000313" key="1">
    <source>
        <dbReference type="EMBL" id="KOM47849.1"/>
    </source>
</evidence>
<dbReference type="AlphaFoldDB" id="A0A0L9UZ70"/>